<protein>
    <submittedName>
        <fullName evidence="2">Metallophosphoesterase family protein</fullName>
        <ecNumber evidence="2">3.1.-.-</ecNumber>
    </submittedName>
</protein>
<dbReference type="GO" id="GO:0016787">
    <property type="term" value="F:hydrolase activity"/>
    <property type="evidence" value="ECO:0007669"/>
    <property type="project" value="UniProtKB-KW"/>
</dbReference>
<dbReference type="RefSeq" id="WP_157859246.1">
    <property type="nucleotide sequence ID" value="NZ_JBIRWE010000020.1"/>
</dbReference>
<dbReference type="Proteomes" id="UP001611548">
    <property type="component" value="Unassembled WGS sequence"/>
</dbReference>
<dbReference type="EC" id="3.1.-.-" evidence="2"/>
<organism evidence="2 3">
    <name type="scientific">Streptomyces pathocidini</name>
    <dbReference type="NCBI Taxonomy" id="1650571"/>
    <lineage>
        <taxon>Bacteria</taxon>
        <taxon>Bacillati</taxon>
        <taxon>Actinomycetota</taxon>
        <taxon>Actinomycetes</taxon>
        <taxon>Kitasatosporales</taxon>
        <taxon>Streptomycetaceae</taxon>
        <taxon>Streptomyces</taxon>
    </lineage>
</organism>
<gene>
    <name evidence="2" type="ORF">ACH429_25520</name>
</gene>
<evidence type="ECO:0000259" key="1">
    <source>
        <dbReference type="Pfam" id="PF00149"/>
    </source>
</evidence>
<dbReference type="EMBL" id="JBIRWE010000020">
    <property type="protein sequence ID" value="MFI1967438.1"/>
    <property type="molecule type" value="Genomic_DNA"/>
</dbReference>
<dbReference type="InterPro" id="IPR004843">
    <property type="entry name" value="Calcineurin-like_PHP"/>
</dbReference>
<dbReference type="PANTHER" id="PTHR43143">
    <property type="entry name" value="METALLOPHOSPHOESTERASE, CALCINEURIN SUPERFAMILY"/>
    <property type="match status" value="1"/>
</dbReference>
<reference evidence="2 3" key="1">
    <citation type="submission" date="2024-10" db="EMBL/GenBank/DDBJ databases">
        <title>The Natural Products Discovery Center: Release of the First 8490 Sequenced Strains for Exploring Actinobacteria Biosynthetic Diversity.</title>
        <authorList>
            <person name="Kalkreuter E."/>
            <person name="Kautsar S.A."/>
            <person name="Yang D."/>
            <person name="Bader C.D."/>
            <person name="Teijaro C.N."/>
            <person name="Fluegel L."/>
            <person name="Davis C.M."/>
            <person name="Simpson J.R."/>
            <person name="Lauterbach L."/>
            <person name="Steele A.D."/>
            <person name="Gui C."/>
            <person name="Meng S."/>
            <person name="Li G."/>
            <person name="Viehrig K."/>
            <person name="Ye F."/>
            <person name="Su P."/>
            <person name="Kiefer A.F."/>
            <person name="Nichols A."/>
            <person name="Cepeda A.J."/>
            <person name="Yan W."/>
            <person name="Fan B."/>
            <person name="Jiang Y."/>
            <person name="Adhikari A."/>
            <person name="Zheng C.-J."/>
            <person name="Schuster L."/>
            <person name="Cowan T.M."/>
            <person name="Smanski M.J."/>
            <person name="Chevrette M.G."/>
            <person name="De Carvalho L.P.S."/>
            <person name="Shen B."/>
        </authorList>
    </citation>
    <scope>NUCLEOTIDE SEQUENCE [LARGE SCALE GENOMIC DNA]</scope>
    <source>
        <strain evidence="2 3">NPDC020327</strain>
    </source>
</reference>
<sequence>MNDEELVFRFGIISDTQFPRALESGSGTETAYGNQSQSEENNNNLAKALRGDSELELVMLNGDLTEFGHGSAFSSYDELGAYRRTYEGKLNRPLYFGLGNHDYANNIGNSFQNNCAIGMIKYMEGQQSIWTPENYSTDFHVKHFPATTFTLGYEKRSGSYAYSFDYKGVHFVQLNNYPFYKVDEFGDDWNSYWRIDPSYPGWLESDLWQNRGKPIILNLHDPSEHWGPGSGQVPEDKRLLDKFFALLRSTGVGAVFSGHYHADLGRQVYWNHWGLNAAEIPIFSSGSPIYNHFLKGGVTRRSDGSFFLAVSQCGSEGGNDRTIKAEDPVRLPHESRGMSLSISESGQICGQPRDSHNPDQSFANGLPQWDGCFRICSSYHLFALSVENGNLSARSPDRQDTAQDISILPANDGSVSLVFGHNVESLVALAMDDAGEVTVKALDSESHEQKFEIISQQEDGSFGIRRIWS</sequence>
<dbReference type="InterPro" id="IPR051918">
    <property type="entry name" value="STPP_CPPED1"/>
</dbReference>
<dbReference type="InterPro" id="IPR029052">
    <property type="entry name" value="Metallo-depent_PP-like"/>
</dbReference>
<dbReference type="PANTHER" id="PTHR43143:SF1">
    <property type="entry name" value="SERINE_THREONINE-PROTEIN PHOSPHATASE CPPED1"/>
    <property type="match status" value="1"/>
</dbReference>
<dbReference type="Pfam" id="PF00149">
    <property type="entry name" value="Metallophos"/>
    <property type="match status" value="1"/>
</dbReference>
<keyword evidence="2" id="KW-0378">Hydrolase</keyword>
<name>A0ABW7V399_9ACTN</name>
<proteinExistence type="predicted"/>
<feature type="domain" description="Calcineurin-like phosphoesterase" evidence="1">
    <location>
        <begin position="8"/>
        <end position="262"/>
    </location>
</feature>
<keyword evidence="3" id="KW-1185">Reference proteome</keyword>
<evidence type="ECO:0000313" key="3">
    <source>
        <dbReference type="Proteomes" id="UP001611548"/>
    </source>
</evidence>
<accession>A0ABW7V399</accession>
<dbReference type="SUPFAM" id="SSF56300">
    <property type="entry name" value="Metallo-dependent phosphatases"/>
    <property type="match status" value="1"/>
</dbReference>
<dbReference type="Gene3D" id="3.60.21.10">
    <property type="match status" value="1"/>
</dbReference>
<comment type="caution">
    <text evidence="2">The sequence shown here is derived from an EMBL/GenBank/DDBJ whole genome shotgun (WGS) entry which is preliminary data.</text>
</comment>
<evidence type="ECO:0000313" key="2">
    <source>
        <dbReference type="EMBL" id="MFI1967438.1"/>
    </source>
</evidence>